<name>A0ABR9XGE8_9SPHI</name>
<reference evidence="1 2" key="1">
    <citation type="submission" date="2020-10" db="EMBL/GenBank/DDBJ databases">
        <title>Mucilaginibacter mali sp. nov., isolated from rhizosphere soil of apple orchard.</title>
        <authorList>
            <person name="Lee J.-S."/>
            <person name="Kim H.S."/>
            <person name="Kim J.-S."/>
        </authorList>
    </citation>
    <scope>NUCLEOTIDE SEQUENCE [LARGE SCALE GENOMIC DNA]</scope>
    <source>
        <strain evidence="1 2">KCTC 23157</strain>
    </source>
</reference>
<comment type="caution">
    <text evidence="1">The sequence shown here is derived from an EMBL/GenBank/DDBJ whole genome shotgun (WGS) entry which is preliminary data.</text>
</comment>
<dbReference type="RefSeq" id="WP_194105829.1">
    <property type="nucleotide sequence ID" value="NZ_JADFFM010000001.1"/>
</dbReference>
<evidence type="ECO:0000313" key="2">
    <source>
        <dbReference type="Proteomes" id="UP000632774"/>
    </source>
</evidence>
<sequence length="233" mass="25025">MKTTYIKSLFFASLFICACKKDNNTNTDTTTNQITNITYYAKAVNSGALITGSNNLKTQATGSVAWLTGTIYAEELSFEGTGSTVVSTKIPIQKNINILSGDGLAGNVSLTAGQYTNTKVALHLKKSAKSDLAFNLTATYTDFKGNKVPMVIANSDEFEIKLAVSNFTTTSTGATKITISYDLSKILNNILAPELENAYRTPDGTLLISSSVNVDLYNKVKANWQILATASVQ</sequence>
<protein>
    <submittedName>
        <fullName evidence="1">Uncharacterized protein</fullName>
    </submittedName>
</protein>
<accession>A0ABR9XGE8</accession>
<dbReference type="PROSITE" id="PS51257">
    <property type="entry name" value="PROKAR_LIPOPROTEIN"/>
    <property type="match status" value="1"/>
</dbReference>
<keyword evidence="2" id="KW-1185">Reference proteome</keyword>
<gene>
    <name evidence="1" type="ORF">IRJ18_08890</name>
</gene>
<evidence type="ECO:0000313" key="1">
    <source>
        <dbReference type="EMBL" id="MBE9666473.1"/>
    </source>
</evidence>
<organism evidence="1 2">
    <name type="scientific">Mucilaginibacter boryungensis</name>
    <dbReference type="NCBI Taxonomy" id="768480"/>
    <lineage>
        <taxon>Bacteria</taxon>
        <taxon>Pseudomonadati</taxon>
        <taxon>Bacteroidota</taxon>
        <taxon>Sphingobacteriia</taxon>
        <taxon>Sphingobacteriales</taxon>
        <taxon>Sphingobacteriaceae</taxon>
        <taxon>Mucilaginibacter</taxon>
    </lineage>
</organism>
<dbReference type="EMBL" id="JADFFM010000001">
    <property type="protein sequence ID" value="MBE9666473.1"/>
    <property type="molecule type" value="Genomic_DNA"/>
</dbReference>
<proteinExistence type="predicted"/>
<dbReference type="Proteomes" id="UP000632774">
    <property type="component" value="Unassembled WGS sequence"/>
</dbReference>